<evidence type="ECO:0000256" key="4">
    <source>
        <dbReference type="ARBA" id="ARBA00023125"/>
    </source>
</evidence>
<dbReference type="GO" id="GO:0007517">
    <property type="term" value="P:muscle organ development"/>
    <property type="evidence" value="ECO:0007669"/>
    <property type="project" value="InterPro"/>
</dbReference>
<evidence type="ECO:0000256" key="3">
    <source>
        <dbReference type="ARBA" id="ARBA00022801"/>
    </source>
</evidence>
<dbReference type="WBParaSite" id="scaffold7262_cov287.g11847">
    <property type="protein sequence ID" value="scaffold7262_cov287.g11847"/>
    <property type="gene ID" value="scaffold7262_cov287.g11847"/>
</dbReference>
<dbReference type="InterPro" id="IPR039704">
    <property type="entry name" value="Myogenic_factor"/>
</dbReference>
<evidence type="ECO:0000256" key="1">
    <source>
        <dbReference type="ARBA" id="ARBA00004123"/>
    </source>
</evidence>
<proteinExistence type="inferred from homology"/>
<dbReference type="CDD" id="cd19699">
    <property type="entry name" value="bHLH_TS_dMYOD_like"/>
    <property type="match status" value="1"/>
</dbReference>
<accession>A0A915N5G7</accession>
<evidence type="ECO:0000259" key="9">
    <source>
        <dbReference type="PROSITE" id="PS50888"/>
    </source>
</evidence>
<evidence type="ECO:0000313" key="11">
    <source>
        <dbReference type="WBParaSite" id="scaffold7262_cov287.g11847"/>
    </source>
</evidence>
<dbReference type="GO" id="GO:0000981">
    <property type="term" value="F:DNA-binding transcription factor activity, RNA polymerase II-specific"/>
    <property type="evidence" value="ECO:0007669"/>
    <property type="project" value="TreeGrafter"/>
</dbReference>
<dbReference type="GO" id="GO:0046983">
    <property type="term" value="F:protein dimerization activity"/>
    <property type="evidence" value="ECO:0007669"/>
    <property type="project" value="InterPro"/>
</dbReference>
<keyword evidence="4" id="KW-0238">DNA-binding</keyword>
<comment type="subcellular location">
    <subcellularLocation>
        <location evidence="1">Nucleus</location>
    </subcellularLocation>
</comment>
<keyword evidence="5" id="KW-0539">Nucleus</keyword>
<protein>
    <recommendedName>
        <fullName evidence="7">Myoblast determination protein 1 homolog</fullName>
    </recommendedName>
</protein>
<organism evidence="10 11">
    <name type="scientific">Meloidogyne javanica</name>
    <name type="common">Root-knot nematode worm</name>
    <dbReference type="NCBI Taxonomy" id="6303"/>
    <lineage>
        <taxon>Eukaryota</taxon>
        <taxon>Metazoa</taxon>
        <taxon>Ecdysozoa</taxon>
        <taxon>Nematoda</taxon>
        <taxon>Chromadorea</taxon>
        <taxon>Rhabditida</taxon>
        <taxon>Tylenchina</taxon>
        <taxon>Tylenchomorpha</taxon>
        <taxon>Tylenchoidea</taxon>
        <taxon>Meloidogynidae</taxon>
        <taxon>Meloidogyninae</taxon>
        <taxon>Meloidogyne</taxon>
        <taxon>Meloidogyne incognita group</taxon>
    </lineage>
</organism>
<dbReference type="Gene3D" id="4.10.280.10">
    <property type="entry name" value="Helix-loop-helix DNA-binding domain"/>
    <property type="match status" value="1"/>
</dbReference>
<sequence>MNGQHHHAHSNLLEYDPVFGLSTQQQLTAASLDVGGTLATLTAFSASSVANSPMDYTVIAGECMERREREGEGGPPAYDHLYRYQATGGYYEGLGTAQSATPAYATMGPTGYLDFGGGSSSLGSFSAAPTMLLTKYSVERRKAATMRERRRLRKVNDAFEVVKARTCPNPHQRLPKVSKVEILRGAIEYINMLEHLLQTHAKMEPILATALQHNSTEINREDSNGGGVGDAQATSSGQNQMLEACGNGEFCLNNFPSIVHSYYKNRGLYEAVCVDAPPTPSIPHNPGCCHLEHSGHQMNSGASTSSRAIATALATAERQQQQQNLVAIINEQQQKHENLQKHESLQKHQITQQKHQQKEEENKSEYQQKHSQQQKQSKQHEENISEFQQKQNQNLKQTSCFDKNNVSVDLTTNSENVYQNLKQTSCFDKNNVSVVLTTNSENVCISSNVCVSSNDSLNNSGLSTTNVCVPPVSIENGNKTQQFNFSSEQQQHYGEQETSFLVEENQNLKQTSELISTPPAITGETEKLMEGVNMDVSAPEKKMKIDDTNLFIASLLASSCGISKLGASELTKKDNKAVRLWENKKFNLPPSLTINQNLRAQSHKISGNITLHDPCIAQLKNGNFIIYSTHNGLEARISSDLFEWEGAGFAFSQGVPWARGLTKDWNELWAPDISMHGGLYWLYYAVPVKTGTKTAIIGLATSTTGMPDSWKDQGQNLFIASLLASSCGISKLGASELTKKDDKVVGLWENKKLNLPPSLTINQNLRAQSHKISGNITLHDPCIAQLKNGNFIIYSTHNGLEARISSDLFEWEGAGFAFSQGVPWARGLTKDWNELWAPDISMHGGLYWLYYAVPVKTGTKTAIIGLATSTTGMPDSWKDQGQGKKNMIILVYHYYDGLDNGLPKLGIKRLGWTSDGWPFVKDLQ</sequence>
<dbReference type="PANTHER" id="PTHR11534:SF9">
    <property type="entry name" value="MYOGENIC-DETERMINATION PROTEIN"/>
    <property type="match status" value="1"/>
</dbReference>
<evidence type="ECO:0000256" key="5">
    <source>
        <dbReference type="ARBA" id="ARBA00023242"/>
    </source>
</evidence>
<evidence type="ECO:0000256" key="6">
    <source>
        <dbReference type="ARBA" id="ARBA00023295"/>
    </source>
</evidence>
<feature type="compositionally biased region" description="Basic and acidic residues" evidence="8">
    <location>
        <begin position="337"/>
        <end position="346"/>
    </location>
</feature>
<dbReference type="Proteomes" id="UP000887561">
    <property type="component" value="Unplaced"/>
</dbReference>
<dbReference type="Pfam" id="PF04616">
    <property type="entry name" value="Glyco_hydro_43"/>
    <property type="match status" value="2"/>
</dbReference>
<name>A0A915N5G7_MELJA</name>
<dbReference type="InterPro" id="IPR011598">
    <property type="entry name" value="bHLH_dom"/>
</dbReference>
<dbReference type="GO" id="GO:0000978">
    <property type="term" value="F:RNA polymerase II cis-regulatory region sequence-specific DNA binding"/>
    <property type="evidence" value="ECO:0007669"/>
    <property type="project" value="TreeGrafter"/>
</dbReference>
<evidence type="ECO:0000256" key="8">
    <source>
        <dbReference type="SAM" id="MobiDB-lite"/>
    </source>
</evidence>
<dbReference type="PANTHER" id="PTHR11534">
    <property type="entry name" value="MYOGENIC FACTOR"/>
    <property type="match status" value="1"/>
</dbReference>
<dbReference type="InterPro" id="IPR036638">
    <property type="entry name" value="HLH_DNA-bd_sf"/>
</dbReference>
<dbReference type="GO" id="GO:0004553">
    <property type="term" value="F:hydrolase activity, hydrolyzing O-glycosyl compounds"/>
    <property type="evidence" value="ECO:0007669"/>
    <property type="project" value="InterPro"/>
</dbReference>
<dbReference type="SUPFAM" id="SSF47459">
    <property type="entry name" value="HLH, helix-loop-helix DNA-binding domain"/>
    <property type="match status" value="1"/>
</dbReference>
<dbReference type="PROSITE" id="PS50888">
    <property type="entry name" value="BHLH"/>
    <property type="match status" value="1"/>
</dbReference>
<dbReference type="FunFam" id="4.10.280.10:FF:000005">
    <property type="entry name" value="Myogenic factor"/>
    <property type="match status" value="1"/>
</dbReference>
<feature type="region of interest" description="Disordered" evidence="8">
    <location>
        <begin position="337"/>
        <end position="390"/>
    </location>
</feature>
<dbReference type="AlphaFoldDB" id="A0A915N5G7"/>
<dbReference type="GO" id="GO:0045663">
    <property type="term" value="P:positive regulation of myoblast differentiation"/>
    <property type="evidence" value="ECO:0007669"/>
    <property type="project" value="TreeGrafter"/>
</dbReference>
<keyword evidence="10" id="KW-1185">Reference proteome</keyword>
<dbReference type="Gene3D" id="2.115.10.20">
    <property type="entry name" value="Glycosyl hydrolase domain, family 43"/>
    <property type="match status" value="2"/>
</dbReference>
<dbReference type="InterPro" id="IPR023296">
    <property type="entry name" value="Glyco_hydro_beta-prop_sf"/>
</dbReference>
<feature type="domain" description="BHLH" evidence="9">
    <location>
        <begin position="139"/>
        <end position="193"/>
    </location>
</feature>
<keyword evidence="6" id="KW-0326">Glycosidase</keyword>
<dbReference type="InterPro" id="IPR006710">
    <property type="entry name" value="Glyco_hydro_43"/>
</dbReference>
<dbReference type="GO" id="GO:0005975">
    <property type="term" value="P:carbohydrate metabolic process"/>
    <property type="evidence" value="ECO:0007669"/>
    <property type="project" value="InterPro"/>
</dbReference>
<dbReference type="Pfam" id="PF00010">
    <property type="entry name" value="HLH"/>
    <property type="match status" value="1"/>
</dbReference>
<keyword evidence="3" id="KW-0378">Hydrolase</keyword>
<evidence type="ECO:0000256" key="2">
    <source>
        <dbReference type="ARBA" id="ARBA00009865"/>
    </source>
</evidence>
<dbReference type="SUPFAM" id="SSF75005">
    <property type="entry name" value="Arabinanase/levansucrase/invertase"/>
    <property type="match status" value="2"/>
</dbReference>
<evidence type="ECO:0000256" key="7">
    <source>
        <dbReference type="ARBA" id="ARBA00070761"/>
    </source>
</evidence>
<reference evidence="11" key="1">
    <citation type="submission" date="2022-11" db="UniProtKB">
        <authorList>
            <consortium name="WormBaseParasite"/>
        </authorList>
    </citation>
    <scope>IDENTIFICATION</scope>
</reference>
<feature type="compositionally biased region" description="Basic and acidic residues" evidence="8">
    <location>
        <begin position="356"/>
        <end position="368"/>
    </location>
</feature>
<evidence type="ECO:0000313" key="10">
    <source>
        <dbReference type="Proteomes" id="UP000887561"/>
    </source>
</evidence>
<dbReference type="GO" id="GO:0005634">
    <property type="term" value="C:nucleus"/>
    <property type="evidence" value="ECO:0007669"/>
    <property type="project" value="UniProtKB-SubCell"/>
</dbReference>
<comment type="similarity">
    <text evidence="2">Belongs to the glycosyl hydrolase 43 family.</text>
</comment>
<dbReference type="SMART" id="SM00353">
    <property type="entry name" value="HLH"/>
    <property type="match status" value="1"/>
</dbReference>